<reference evidence="4 5" key="1">
    <citation type="submission" date="2017-11" db="EMBL/GenBank/DDBJ databases">
        <title>Isolation and Characterization of Methanogenic Archaea from Saline Meromictic Lake at Siberia.</title>
        <authorList>
            <person name="Shen Y."/>
            <person name="Huang H.-H."/>
            <person name="Lai M.-C."/>
            <person name="Chen S.-C."/>
        </authorList>
    </citation>
    <scope>NUCLEOTIDE SEQUENCE [LARGE SCALE GENOMIC DNA]</scope>
    <source>
        <strain evidence="4 5">SY-01</strain>
    </source>
</reference>
<dbReference type="RefSeq" id="WP_135388247.1">
    <property type="nucleotide sequence ID" value="NZ_PGGK01000001.1"/>
</dbReference>
<gene>
    <name evidence="4" type="ORF">CUN85_01415</name>
</gene>
<dbReference type="AlphaFoldDB" id="A0A4E0R2D4"/>
<feature type="compositionally biased region" description="Basic residues" evidence="1">
    <location>
        <begin position="164"/>
        <end position="173"/>
    </location>
</feature>
<dbReference type="Gene3D" id="2.60.40.10">
    <property type="entry name" value="Immunoglobulins"/>
    <property type="match status" value="1"/>
</dbReference>
<evidence type="ECO:0000259" key="3">
    <source>
        <dbReference type="Pfam" id="PF07760"/>
    </source>
</evidence>
<feature type="transmembrane region" description="Helical" evidence="2">
    <location>
        <begin position="199"/>
        <end position="221"/>
    </location>
</feature>
<feature type="domain" description="DUF1616" evidence="3">
    <location>
        <begin position="193"/>
        <end position="335"/>
    </location>
</feature>
<accession>A0A4E0R2D4</accession>
<feature type="transmembrane region" description="Helical" evidence="2">
    <location>
        <begin position="71"/>
        <end position="94"/>
    </location>
</feature>
<evidence type="ECO:0000256" key="2">
    <source>
        <dbReference type="SAM" id="Phobius"/>
    </source>
</evidence>
<evidence type="ECO:0000256" key="1">
    <source>
        <dbReference type="SAM" id="MobiDB-lite"/>
    </source>
</evidence>
<dbReference type="Gene3D" id="2.60.120.260">
    <property type="entry name" value="Galactose-binding domain-like"/>
    <property type="match status" value="1"/>
</dbReference>
<dbReference type="Proteomes" id="UP000297295">
    <property type="component" value="Unassembled WGS sequence"/>
</dbReference>
<protein>
    <recommendedName>
        <fullName evidence="3">DUF1616 domain-containing protein</fullName>
    </recommendedName>
</protein>
<feature type="region of interest" description="Disordered" evidence="1">
    <location>
        <begin position="151"/>
        <end position="193"/>
    </location>
</feature>
<evidence type="ECO:0000313" key="5">
    <source>
        <dbReference type="Proteomes" id="UP000297295"/>
    </source>
</evidence>
<dbReference type="OrthoDB" id="82282at2157"/>
<feature type="transmembrane region" description="Helical" evidence="2">
    <location>
        <begin position="100"/>
        <end position="118"/>
    </location>
</feature>
<name>A0A4E0R2D4_9EURY</name>
<dbReference type="InterPro" id="IPR013783">
    <property type="entry name" value="Ig-like_fold"/>
</dbReference>
<keyword evidence="5" id="KW-1185">Reference proteome</keyword>
<keyword evidence="2" id="KW-1133">Transmembrane helix</keyword>
<sequence>MSEPKKCLYTQDLMLLLLFSLLSVIFILVAPLNDTPLRILFALILIFFIPGYAFISALFPGNREISGIERFTLSVGFSIVIMVFDGFIISVTPWKFRPDSITISLSLLTILFVVLAYLSRRRLPQGEQFSFSFNGFIDSLTSEDVEPEIVEDSEDIKESDNKKFRATSRKKVSAKMAPGDRPPKKDKKERKSQRIPPEITRALMIAMVLSIIIASAMFAYAKVTREKETFTALYILGPDGKAENYPSVLSVSQPTDMIVGIENYELTDVNYILQIRLDGNTLKQMQISLEDKEKWEQEIAIKPIRFKQGRQKLEFAIYKEDVSPVPYRSVHLWVTQELSTEGLPETDIEIIDFIDIDNPSMESYNGWIFTSTNESHVTGSYTNDSGIHSTGAYVINSTYEGMTGGSGVDQHSISQEIQSDRTENVVLSAYLKDSYTAGTPGTDETQFKRVILNGEVVWSDGVNGDEGWQRLQVPVTVMEGTNTLTFTLMQNRNLVIHPVEMTVDEISFLPLSQLSPYINDDNTVESIPPTSRVLPLPPAVSEDKFTVSWNGTDAESGILYYDIDYSTDGTIWKRWLSRTVATSAQFEGKESITYYFRSRAVDNALNEETEHAVADTSTTVDRTGPQISLEISPNPTSETTYLTVESTKPLQDLTCLVTPRTFGSTENVRMTSKDNLVWTAKYTVKLKDTFDVEITGKDYANNTAYTFGTIYTDTSLEDLDIIIEPEKTANDVTIKIVPSIALQENPTVTVKDRYGRSLDVNFESSSDGEYSYTAEIDDDINDGVARVTVKAKTVDSENLYEEKTFIIDRIEPSVNSISPMKDETVDSPSIMASYSDDRSGIDRDRTVLRVNGIDVTADTEIGSGSLSYNAEGLASGRVDVYLSVTDQAGNTEKEEWSFYISS</sequence>
<organism evidence="4 5">
    <name type="scientific">Methanolobus halotolerans</name>
    <dbReference type="NCBI Taxonomy" id="2052935"/>
    <lineage>
        <taxon>Archaea</taxon>
        <taxon>Methanobacteriati</taxon>
        <taxon>Methanobacteriota</taxon>
        <taxon>Stenosarchaea group</taxon>
        <taxon>Methanomicrobia</taxon>
        <taxon>Methanosarcinales</taxon>
        <taxon>Methanosarcinaceae</taxon>
        <taxon>Methanolobus</taxon>
    </lineage>
</organism>
<comment type="caution">
    <text evidence="4">The sequence shown here is derived from an EMBL/GenBank/DDBJ whole genome shotgun (WGS) entry which is preliminary data.</text>
</comment>
<feature type="domain" description="DUF1616" evidence="3">
    <location>
        <begin position="17"/>
        <end position="144"/>
    </location>
</feature>
<keyword evidence="2" id="KW-0472">Membrane</keyword>
<dbReference type="InterPro" id="IPR011674">
    <property type="entry name" value="DUF1616"/>
</dbReference>
<dbReference type="EMBL" id="PGGK01000001">
    <property type="protein sequence ID" value="TGC11553.1"/>
    <property type="molecule type" value="Genomic_DNA"/>
</dbReference>
<proteinExistence type="predicted"/>
<feature type="transmembrane region" description="Helical" evidence="2">
    <location>
        <begin position="39"/>
        <end position="59"/>
    </location>
</feature>
<keyword evidence="2" id="KW-0812">Transmembrane</keyword>
<feature type="compositionally biased region" description="Basic residues" evidence="1">
    <location>
        <begin position="184"/>
        <end position="193"/>
    </location>
</feature>
<evidence type="ECO:0000313" key="4">
    <source>
        <dbReference type="EMBL" id="TGC11553.1"/>
    </source>
</evidence>
<dbReference type="Pfam" id="PF07760">
    <property type="entry name" value="DUF1616"/>
    <property type="match status" value="2"/>
</dbReference>
<feature type="transmembrane region" description="Helical" evidence="2">
    <location>
        <begin position="12"/>
        <end position="33"/>
    </location>
</feature>